<sequence>MKVKEKAGVGKLDHTNHRRRFPDQKECPPIHIGLPVPSYPQRKTDQKGHLSGLQKVHWGLRPDQPQQELTGPGSGASSQDSSMDLISRTRSPAAEQLQDILGEEDEAPNPTLFTEMDTLQHDGDQMEWKESARWIKFEEKVEEG</sequence>
<dbReference type="Pfam" id="PF07565">
    <property type="entry name" value="Band_3_cyto"/>
    <property type="match status" value="1"/>
</dbReference>
<evidence type="ECO:0000259" key="2">
    <source>
        <dbReference type="Pfam" id="PF07565"/>
    </source>
</evidence>
<dbReference type="SUPFAM" id="SSF55804">
    <property type="entry name" value="Phoshotransferase/anion transport protein"/>
    <property type="match status" value="1"/>
</dbReference>
<dbReference type="InterPro" id="IPR013769">
    <property type="entry name" value="Band3_cytoplasmic_dom"/>
</dbReference>
<feature type="compositionally biased region" description="Polar residues" evidence="1">
    <location>
        <begin position="64"/>
        <end position="90"/>
    </location>
</feature>
<comment type="caution">
    <text evidence="3">The sequence shown here is derived from an EMBL/GenBank/DDBJ whole genome shotgun (WGS) entry which is preliminary data.</text>
</comment>
<dbReference type="Gene3D" id="3.40.930.10">
    <property type="entry name" value="Mannitol-specific EII, Chain A"/>
    <property type="match status" value="1"/>
</dbReference>
<feature type="domain" description="Band 3 cytoplasmic" evidence="2">
    <location>
        <begin position="111"/>
        <end position="144"/>
    </location>
</feature>
<dbReference type="Proteomes" id="UP000236370">
    <property type="component" value="Unassembled WGS sequence"/>
</dbReference>
<dbReference type="EMBL" id="NBAG03000335">
    <property type="protein sequence ID" value="PNI38848.1"/>
    <property type="molecule type" value="Genomic_DNA"/>
</dbReference>
<evidence type="ECO:0000256" key="1">
    <source>
        <dbReference type="SAM" id="MobiDB-lite"/>
    </source>
</evidence>
<dbReference type="AlphaFoldDB" id="A0A2J8KV17"/>
<proteinExistence type="predicted"/>
<feature type="region of interest" description="Disordered" evidence="1">
    <location>
        <begin position="1"/>
        <end position="126"/>
    </location>
</feature>
<evidence type="ECO:0000313" key="4">
    <source>
        <dbReference type="Proteomes" id="UP000236370"/>
    </source>
</evidence>
<evidence type="ECO:0000313" key="3">
    <source>
        <dbReference type="EMBL" id="PNI38848.1"/>
    </source>
</evidence>
<feature type="compositionally biased region" description="Basic and acidic residues" evidence="1">
    <location>
        <begin position="1"/>
        <end position="28"/>
    </location>
</feature>
<feature type="non-terminal residue" evidence="3">
    <location>
        <position position="144"/>
    </location>
</feature>
<organism evidence="3 4">
    <name type="scientific">Pan troglodytes</name>
    <name type="common">Chimpanzee</name>
    <dbReference type="NCBI Taxonomy" id="9598"/>
    <lineage>
        <taxon>Eukaryota</taxon>
        <taxon>Metazoa</taxon>
        <taxon>Chordata</taxon>
        <taxon>Craniata</taxon>
        <taxon>Vertebrata</taxon>
        <taxon>Euteleostomi</taxon>
        <taxon>Mammalia</taxon>
        <taxon>Eutheria</taxon>
        <taxon>Euarchontoglires</taxon>
        <taxon>Primates</taxon>
        <taxon>Haplorrhini</taxon>
        <taxon>Catarrhini</taxon>
        <taxon>Hominidae</taxon>
        <taxon>Pan</taxon>
    </lineage>
</organism>
<dbReference type="InterPro" id="IPR016152">
    <property type="entry name" value="PTrfase/Anion_transptr"/>
</dbReference>
<dbReference type="GO" id="GO:0016020">
    <property type="term" value="C:membrane"/>
    <property type="evidence" value="ECO:0007669"/>
    <property type="project" value="InterPro"/>
</dbReference>
<name>A0A2J8KV17_PANTR</name>
<reference evidence="3 4" key="1">
    <citation type="submission" date="2017-12" db="EMBL/GenBank/DDBJ databases">
        <title>High-resolution comparative analysis of great ape genomes.</title>
        <authorList>
            <person name="Pollen A."/>
            <person name="Hastie A."/>
            <person name="Hormozdiari F."/>
            <person name="Dougherty M."/>
            <person name="Liu R."/>
            <person name="Chaisson M."/>
            <person name="Hoppe E."/>
            <person name="Hill C."/>
            <person name="Pang A."/>
            <person name="Hillier L."/>
            <person name="Baker C."/>
            <person name="Armstrong J."/>
            <person name="Shendure J."/>
            <person name="Paten B."/>
            <person name="Wilson R."/>
            <person name="Chao H."/>
            <person name="Schneider V."/>
            <person name="Ventura M."/>
            <person name="Kronenberg Z."/>
            <person name="Murali S."/>
            <person name="Gordon D."/>
            <person name="Cantsilieris S."/>
            <person name="Munson K."/>
            <person name="Nelson B."/>
            <person name="Raja A."/>
            <person name="Underwood J."/>
            <person name="Diekhans M."/>
            <person name="Fiddes I."/>
            <person name="Haussler D."/>
            <person name="Eichler E."/>
        </authorList>
    </citation>
    <scope>NUCLEOTIDE SEQUENCE [LARGE SCALE GENOMIC DNA]</scope>
    <source>
        <strain evidence="3">Yerkes chimp pedigree #C0471</strain>
    </source>
</reference>
<dbReference type="GO" id="GO:0008509">
    <property type="term" value="F:monoatomic anion transmembrane transporter activity"/>
    <property type="evidence" value="ECO:0007669"/>
    <property type="project" value="InterPro"/>
</dbReference>
<protein>
    <submittedName>
        <fullName evidence="3">SLC4A5 isoform 13</fullName>
    </submittedName>
</protein>
<gene>
    <name evidence="3" type="ORF">CK820_G0035668</name>
</gene>
<accession>A0A2J8KV17</accession>